<feature type="transmembrane region" description="Helical" evidence="1">
    <location>
        <begin position="103"/>
        <end position="122"/>
    </location>
</feature>
<reference evidence="2 3" key="1">
    <citation type="submission" date="2007-03" db="EMBL/GenBank/DDBJ databases">
        <authorList>
            <person name="Stal L."/>
            <person name="Ferriera S."/>
            <person name="Johnson J."/>
            <person name="Kravitz S."/>
            <person name="Beeson K."/>
            <person name="Sutton G."/>
            <person name="Rogers Y.-H."/>
            <person name="Friedman R."/>
            <person name="Frazier M."/>
            <person name="Venter J.C."/>
        </authorList>
    </citation>
    <scope>NUCLEOTIDE SEQUENCE [LARGE SCALE GENOMIC DNA]</scope>
    <source>
        <strain evidence="2 3">CCY0110</strain>
    </source>
</reference>
<evidence type="ECO:0000313" key="3">
    <source>
        <dbReference type="Proteomes" id="UP000003781"/>
    </source>
</evidence>
<accession>A3IZH0</accession>
<feature type="transmembrane region" description="Helical" evidence="1">
    <location>
        <begin position="73"/>
        <end position="91"/>
    </location>
</feature>
<comment type="caution">
    <text evidence="2">The sequence shown here is derived from an EMBL/GenBank/DDBJ whole genome shotgun (WGS) entry which is preliminary data.</text>
</comment>
<dbReference type="RefSeq" id="WP_008278787.1">
    <property type="nucleotide sequence ID" value="NZ_AAXW01000104.1"/>
</dbReference>
<dbReference type="AlphaFoldDB" id="A3IZH0"/>
<dbReference type="Proteomes" id="UP000003781">
    <property type="component" value="Unassembled WGS sequence"/>
</dbReference>
<evidence type="ECO:0000256" key="1">
    <source>
        <dbReference type="SAM" id="Phobius"/>
    </source>
</evidence>
<evidence type="ECO:0000313" key="2">
    <source>
        <dbReference type="EMBL" id="EAZ88133.1"/>
    </source>
</evidence>
<gene>
    <name evidence="2" type="ORF">CY0110_10912</name>
</gene>
<sequence length="133" mass="15510">MTIINKIKLNKKGVLVILIGFHCLTFITTLIWVNHPSFPRRVLGDVELYYDYSLNILNGALPYKDFPVEYPPLSLLTMLLPQLINFCKFFFGFVPNLRDYTKLFCLENTILSLIIAVTILKIELTYEKKTLYK</sequence>
<keyword evidence="1" id="KW-0472">Membrane</keyword>
<keyword evidence="3" id="KW-1185">Reference proteome</keyword>
<organism evidence="2 3">
    <name type="scientific">Crocosphaera chwakensis CCY0110</name>
    <dbReference type="NCBI Taxonomy" id="391612"/>
    <lineage>
        <taxon>Bacteria</taxon>
        <taxon>Bacillati</taxon>
        <taxon>Cyanobacteriota</taxon>
        <taxon>Cyanophyceae</taxon>
        <taxon>Oscillatoriophycideae</taxon>
        <taxon>Chroococcales</taxon>
        <taxon>Aphanothecaceae</taxon>
        <taxon>Crocosphaera</taxon>
        <taxon>Crocosphaera chwakensis</taxon>
    </lineage>
</organism>
<keyword evidence="1" id="KW-1133">Transmembrane helix</keyword>
<name>A3IZH0_9CHRO</name>
<keyword evidence="1" id="KW-0812">Transmembrane</keyword>
<feature type="transmembrane region" description="Helical" evidence="1">
    <location>
        <begin position="12"/>
        <end position="33"/>
    </location>
</feature>
<proteinExistence type="predicted"/>
<protein>
    <submittedName>
        <fullName evidence="2">Uncharacterized protein</fullName>
    </submittedName>
</protein>
<dbReference type="EMBL" id="AAXW01000104">
    <property type="protein sequence ID" value="EAZ88133.1"/>
    <property type="molecule type" value="Genomic_DNA"/>
</dbReference>